<dbReference type="GeneID" id="92077809"/>
<keyword evidence="3" id="KW-1185">Reference proteome</keyword>
<evidence type="ECO:0000313" key="3">
    <source>
        <dbReference type="Proteomes" id="UP001391051"/>
    </source>
</evidence>
<reference evidence="2 3" key="1">
    <citation type="submission" date="2023-01" db="EMBL/GenBank/DDBJ databases">
        <title>Analysis of 21 Apiospora genomes using comparative genomics revels a genus with tremendous synthesis potential of carbohydrate active enzymes and secondary metabolites.</title>
        <authorList>
            <person name="Sorensen T."/>
        </authorList>
    </citation>
    <scope>NUCLEOTIDE SEQUENCE [LARGE SCALE GENOMIC DNA]</scope>
    <source>
        <strain evidence="2 3">CBS 24483</strain>
    </source>
</reference>
<dbReference type="Proteomes" id="UP001391051">
    <property type="component" value="Unassembled WGS sequence"/>
</dbReference>
<feature type="compositionally biased region" description="Basic and acidic residues" evidence="1">
    <location>
        <begin position="79"/>
        <end position="89"/>
    </location>
</feature>
<proteinExistence type="predicted"/>
<comment type="caution">
    <text evidence="2">The sequence shown here is derived from an EMBL/GenBank/DDBJ whole genome shotgun (WGS) entry which is preliminary data.</text>
</comment>
<sequence length="103" mass="11048">MTIHTRSGSISPVSATQLYKGVSHASDRLEPHIALRILCRVRWNSKRPGLQAVTDEHVLVQKKGGGGGGGGGDSAGKIRSKEEVRDMIAKVRNNSETSRDTQG</sequence>
<name>A0ABR1QFP0_9PEZI</name>
<evidence type="ECO:0000313" key="2">
    <source>
        <dbReference type="EMBL" id="KAK7952797.1"/>
    </source>
</evidence>
<gene>
    <name evidence="2" type="ORF">PG986_008525</name>
</gene>
<evidence type="ECO:0000256" key="1">
    <source>
        <dbReference type="SAM" id="MobiDB-lite"/>
    </source>
</evidence>
<organism evidence="2 3">
    <name type="scientific">Apiospora aurea</name>
    <dbReference type="NCBI Taxonomy" id="335848"/>
    <lineage>
        <taxon>Eukaryota</taxon>
        <taxon>Fungi</taxon>
        <taxon>Dikarya</taxon>
        <taxon>Ascomycota</taxon>
        <taxon>Pezizomycotina</taxon>
        <taxon>Sordariomycetes</taxon>
        <taxon>Xylariomycetidae</taxon>
        <taxon>Amphisphaeriales</taxon>
        <taxon>Apiosporaceae</taxon>
        <taxon>Apiospora</taxon>
    </lineage>
</organism>
<feature type="compositionally biased region" description="Gly residues" evidence="1">
    <location>
        <begin position="63"/>
        <end position="74"/>
    </location>
</feature>
<accession>A0ABR1QFP0</accession>
<protein>
    <submittedName>
        <fullName evidence="2">Uncharacterized protein</fullName>
    </submittedName>
</protein>
<dbReference type="RefSeq" id="XP_066700859.1">
    <property type="nucleotide sequence ID" value="XM_066844747.1"/>
</dbReference>
<dbReference type="EMBL" id="JAQQWE010000005">
    <property type="protein sequence ID" value="KAK7952797.1"/>
    <property type="molecule type" value="Genomic_DNA"/>
</dbReference>
<feature type="region of interest" description="Disordered" evidence="1">
    <location>
        <begin position="54"/>
        <end position="103"/>
    </location>
</feature>